<feature type="transmembrane region" description="Helical" evidence="1">
    <location>
        <begin position="12"/>
        <end position="31"/>
    </location>
</feature>
<evidence type="ECO:0000313" key="3">
    <source>
        <dbReference type="Proteomes" id="UP000050356"/>
    </source>
</evidence>
<dbReference type="Proteomes" id="UP000050356">
    <property type="component" value="Unassembled WGS sequence"/>
</dbReference>
<sequence>MRRQALLGVLPWRSHWLLASLLMIFAALLLHPLHDTWLQLGLSCVYGALLLLGLALWLKPWRNVPA</sequence>
<reference evidence="2 3" key="1">
    <citation type="submission" date="2015-09" db="EMBL/GenBank/DDBJ databases">
        <title>Genome announcement of multiple Pseudomonas syringae strains.</title>
        <authorList>
            <person name="Thakur S."/>
            <person name="Wang P.W."/>
            <person name="Gong Y."/>
            <person name="Weir B.S."/>
            <person name="Guttman D.S."/>
        </authorList>
    </citation>
    <scope>NUCLEOTIDE SEQUENCE [LARGE SCALE GENOMIC DNA]</scope>
    <source>
        <strain evidence="2 3">ICMP17524</strain>
    </source>
</reference>
<comment type="caution">
    <text evidence="2">The sequence shown here is derived from an EMBL/GenBank/DDBJ whole genome shotgun (WGS) entry which is preliminary data.</text>
</comment>
<gene>
    <name evidence="2" type="ORF">ALO50_04619</name>
</gene>
<proteinExistence type="predicted"/>
<name>A0A0P9QM46_PSESX</name>
<evidence type="ECO:0000313" key="2">
    <source>
        <dbReference type="EMBL" id="KPW99076.1"/>
    </source>
</evidence>
<dbReference type="AlphaFoldDB" id="A0A0P9QM46"/>
<keyword evidence="1" id="KW-0812">Transmembrane</keyword>
<protein>
    <submittedName>
        <fullName evidence="2">Membrane protein, MviN family</fullName>
    </submittedName>
</protein>
<feature type="transmembrane region" description="Helical" evidence="1">
    <location>
        <begin position="37"/>
        <end position="58"/>
    </location>
</feature>
<keyword evidence="1" id="KW-1133">Transmembrane helix</keyword>
<accession>A0A0P9QM46</accession>
<dbReference type="EMBL" id="LJQA01000167">
    <property type="protein sequence ID" value="KPW99076.1"/>
    <property type="molecule type" value="Genomic_DNA"/>
</dbReference>
<keyword evidence="1" id="KW-0472">Membrane</keyword>
<organism evidence="2 3">
    <name type="scientific">Pseudomonas syringae pv. cerasicola</name>
    <dbReference type="NCBI Taxonomy" id="264451"/>
    <lineage>
        <taxon>Bacteria</taxon>
        <taxon>Pseudomonadati</taxon>
        <taxon>Pseudomonadota</taxon>
        <taxon>Gammaproteobacteria</taxon>
        <taxon>Pseudomonadales</taxon>
        <taxon>Pseudomonadaceae</taxon>
        <taxon>Pseudomonas</taxon>
        <taxon>Pseudomonas syringae</taxon>
    </lineage>
</organism>
<evidence type="ECO:0000256" key="1">
    <source>
        <dbReference type="SAM" id="Phobius"/>
    </source>
</evidence>